<dbReference type="InterPro" id="IPR053925">
    <property type="entry name" value="RecX_HTH_3rd"/>
</dbReference>
<feature type="compositionally biased region" description="Low complexity" evidence="6">
    <location>
        <begin position="10"/>
        <end position="25"/>
    </location>
</feature>
<evidence type="ECO:0000256" key="3">
    <source>
        <dbReference type="ARBA" id="ARBA00018111"/>
    </source>
</evidence>
<comment type="similarity">
    <text evidence="2 5">Belongs to the RecX family.</text>
</comment>
<reference evidence="10 11" key="1">
    <citation type="submission" date="2019-03" db="EMBL/GenBank/DDBJ databases">
        <title>Genomic Encyclopedia of Archaeal and Bacterial Type Strains, Phase II (KMG-II): from individual species to whole genera.</title>
        <authorList>
            <person name="Goeker M."/>
        </authorList>
    </citation>
    <scope>NUCLEOTIDE SEQUENCE [LARGE SCALE GENOMIC DNA]</scope>
    <source>
        <strain evidence="10 11">DSM 24323</strain>
    </source>
</reference>
<evidence type="ECO:0000259" key="9">
    <source>
        <dbReference type="Pfam" id="PF21982"/>
    </source>
</evidence>
<comment type="caution">
    <text evidence="10">The sequence shown here is derived from an EMBL/GenBank/DDBJ whole genome shotgun (WGS) entry which is preliminary data.</text>
</comment>
<evidence type="ECO:0000259" key="7">
    <source>
        <dbReference type="Pfam" id="PF02631"/>
    </source>
</evidence>
<dbReference type="Pfam" id="PF21981">
    <property type="entry name" value="RecX_HTH3"/>
    <property type="match status" value="1"/>
</dbReference>
<dbReference type="PANTHER" id="PTHR33602:SF1">
    <property type="entry name" value="REGULATORY PROTEIN RECX FAMILY PROTEIN"/>
    <property type="match status" value="1"/>
</dbReference>
<evidence type="ECO:0000256" key="5">
    <source>
        <dbReference type="HAMAP-Rule" id="MF_01114"/>
    </source>
</evidence>
<comment type="subcellular location">
    <subcellularLocation>
        <location evidence="1 5">Cytoplasm</location>
    </subcellularLocation>
</comment>
<sequence>MSKYSSRRGSGVNDADSSADAVDQVRQWLAQRGKLPADATAPTDQSRTADQARPVASARPADAAAPGGSMAHPGEPAAVDQQASSAGAGDRSSQGSGAAGTHQPGRRPRRGRRTQKRVSAEETGPLFSSDSEAEEEARTIVLRQLTGQARTRAELEKKLADKEIPADTAKQVLDRFTDVGLINDSEFARSWVESRQQRRNLSRTALRQELRRKGVDPEIIGDAVGIVETDDEYVAALDLAQRKVRTMGGLVPETRKRRLVGALARRGFSSSIVYRVLDEVLDAEPE</sequence>
<evidence type="ECO:0000313" key="11">
    <source>
        <dbReference type="Proteomes" id="UP000295371"/>
    </source>
</evidence>
<feature type="domain" description="RecX third three-helical" evidence="8">
    <location>
        <begin position="230"/>
        <end position="277"/>
    </location>
</feature>
<evidence type="ECO:0000313" key="10">
    <source>
        <dbReference type="EMBL" id="TDT33188.1"/>
    </source>
</evidence>
<dbReference type="InterPro" id="IPR036388">
    <property type="entry name" value="WH-like_DNA-bd_sf"/>
</dbReference>
<keyword evidence="4 5" id="KW-0963">Cytoplasm</keyword>
<feature type="region of interest" description="Disordered" evidence="6">
    <location>
        <begin position="1"/>
        <end position="135"/>
    </location>
</feature>
<protein>
    <recommendedName>
        <fullName evidence="3 5">Regulatory protein RecX</fullName>
    </recommendedName>
</protein>
<evidence type="ECO:0000256" key="1">
    <source>
        <dbReference type="ARBA" id="ARBA00004496"/>
    </source>
</evidence>
<comment type="function">
    <text evidence="5">Modulates RecA activity.</text>
</comment>
<dbReference type="EMBL" id="SOAW01000001">
    <property type="protein sequence ID" value="TDT33188.1"/>
    <property type="molecule type" value="Genomic_DNA"/>
</dbReference>
<accession>A0A4V3ENK3</accession>
<evidence type="ECO:0000259" key="8">
    <source>
        <dbReference type="Pfam" id="PF21981"/>
    </source>
</evidence>
<dbReference type="AlphaFoldDB" id="A0A4V3ENK3"/>
<organism evidence="10 11">
    <name type="scientific">Naumannella halotolerans</name>
    <dbReference type="NCBI Taxonomy" id="993414"/>
    <lineage>
        <taxon>Bacteria</taxon>
        <taxon>Bacillati</taxon>
        <taxon>Actinomycetota</taxon>
        <taxon>Actinomycetes</taxon>
        <taxon>Propionibacteriales</taxon>
        <taxon>Propionibacteriaceae</taxon>
        <taxon>Naumannella</taxon>
    </lineage>
</organism>
<evidence type="ECO:0000256" key="6">
    <source>
        <dbReference type="SAM" id="MobiDB-lite"/>
    </source>
</evidence>
<dbReference type="Gene3D" id="1.10.10.10">
    <property type="entry name" value="Winged helix-like DNA-binding domain superfamily/Winged helix DNA-binding domain"/>
    <property type="match status" value="3"/>
</dbReference>
<feature type="compositionally biased region" description="Low complexity" evidence="6">
    <location>
        <begin position="52"/>
        <end position="66"/>
    </location>
</feature>
<dbReference type="InterPro" id="IPR003783">
    <property type="entry name" value="Regulatory_RecX"/>
</dbReference>
<dbReference type="InterPro" id="IPR053924">
    <property type="entry name" value="RecX_HTH_2nd"/>
</dbReference>
<feature type="compositionally biased region" description="Basic residues" evidence="6">
    <location>
        <begin position="104"/>
        <end position="116"/>
    </location>
</feature>
<dbReference type="Proteomes" id="UP000295371">
    <property type="component" value="Unassembled WGS sequence"/>
</dbReference>
<gene>
    <name evidence="5" type="primary">recX</name>
    <name evidence="10" type="ORF">CLV29_0793</name>
</gene>
<keyword evidence="11" id="KW-1185">Reference proteome</keyword>
<dbReference type="GO" id="GO:0006282">
    <property type="term" value="P:regulation of DNA repair"/>
    <property type="evidence" value="ECO:0007669"/>
    <property type="project" value="UniProtKB-UniRule"/>
</dbReference>
<feature type="domain" description="RecX second three-helical" evidence="7">
    <location>
        <begin position="183"/>
        <end position="223"/>
    </location>
</feature>
<evidence type="ECO:0000256" key="4">
    <source>
        <dbReference type="ARBA" id="ARBA00022490"/>
    </source>
</evidence>
<dbReference type="GO" id="GO:0005737">
    <property type="term" value="C:cytoplasm"/>
    <property type="evidence" value="ECO:0007669"/>
    <property type="project" value="UniProtKB-SubCell"/>
</dbReference>
<name>A0A4V3ENK3_9ACTN</name>
<dbReference type="HAMAP" id="MF_01114">
    <property type="entry name" value="RecX"/>
    <property type="match status" value="1"/>
</dbReference>
<feature type="compositionally biased region" description="Polar residues" evidence="6">
    <location>
        <begin position="81"/>
        <end position="96"/>
    </location>
</feature>
<dbReference type="PANTHER" id="PTHR33602">
    <property type="entry name" value="REGULATORY PROTEIN RECX FAMILY PROTEIN"/>
    <property type="match status" value="1"/>
</dbReference>
<dbReference type="Pfam" id="PF02631">
    <property type="entry name" value="RecX_HTH2"/>
    <property type="match status" value="1"/>
</dbReference>
<proteinExistence type="inferred from homology"/>
<feature type="domain" description="RecX first three-helical" evidence="9">
    <location>
        <begin position="137"/>
        <end position="175"/>
    </location>
</feature>
<dbReference type="InterPro" id="IPR053926">
    <property type="entry name" value="RecX_HTH_1st"/>
</dbReference>
<evidence type="ECO:0000256" key="2">
    <source>
        <dbReference type="ARBA" id="ARBA00009695"/>
    </source>
</evidence>
<dbReference type="Pfam" id="PF21982">
    <property type="entry name" value="RecX_HTH1"/>
    <property type="match status" value="1"/>
</dbReference>